<evidence type="ECO:0000256" key="10">
    <source>
        <dbReference type="ARBA" id="ARBA00022989"/>
    </source>
</evidence>
<dbReference type="GO" id="GO:0016301">
    <property type="term" value="F:kinase activity"/>
    <property type="evidence" value="ECO:0007669"/>
    <property type="project" value="UniProtKB-KW"/>
</dbReference>
<feature type="binding site" evidence="17">
    <location>
        <position position="74"/>
    </location>
    <ligand>
        <name>ATP</name>
        <dbReference type="ChEBI" id="CHEBI:30616"/>
    </ligand>
</feature>
<evidence type="ECO:0000256" key="12">
    <source>
        <dbReference type="ARBA" id="ARBA00023136"/>
    </source>
</evidence>
<sequence length="119" mass="12820">MTMLLLRFGKAFQHAAAGIIYALRSQRNMTVHVTAAGIVLIMAWRLHLARSEVLMLVVAVTLVIMAELFNTAIESVVDLISPGYHPQAKIAKDVAAGAVLIAAIMAVIIGIILFVPRLC</sequence>
<dbReference type="RefSeq" id="WP_207857096.1">
    <property type="nucleotide sequence ID" value="NZ_UPPP01000061.1"/>
</dbReference>
<name>A0A498R3T7_9FIRM</name>
<feature type="active site" description="Proton acceptor" evidence="15">
    <location>
        <position position="67"/>
    </location>
</feature>
<dbReference type="PANTHER" id="PTHR34299">
    <property type="entry name" value="DIACYLGLYCEROL KINASE"/>
    <property type="match status" value="1"/>
</dbReference>
<dbReference type="InterPro" id="IPR033717">
    <property type="entry name" value="UDPK"/>
</dbReference>
<keyword evidence="14" id="KW-1208">Phospholipid metabolism</keyword>
<comment type="cofactor">
    <cofactor evidence="18">
        <name>Mg(2+)</name>
        <dbReference type="ChEBI" id="CHEBI:18420"/>
    </cofactor>
    <text evidence="18">Mn(2+), Zn(2+), Cd(2+) and Co(2+) support activity to lesser extents.</text>
</comment>
<comment type="similarity">
    <text evidence="2">Belongs to the bacterial diacylglycerol kinase family.</text>
</comment>
<gene>
    <name evidence="20" type="ORF">LUCI_1296</name>
</gene>
<comment type="subcellular location">
    <subcellularLocation>
        <location evidence="1">Cell membrane</location>
        <topology evidence="1">Multi-pass membrane protein</topology>
    </subcellularLocation>
</comment>
<dbReference type="Proteomes" id="UP000277811">
    <property type="component" value="Unassembled WGS sequence"/>
</dbReference>
<feature type="binding site" evidence="18">
    <location>
        <position position="74"/>
    </location>
    <ligand>
        <name>a divalent metal cation</name>
        <dbReference type="ChEBI" id="CHEBI:60240"/>
    </ligand>
</feature>
<keyword evidence="4" id="KW-0444">Lipid biosynthesis</keyword>
<feature type="transmembrane region" description="Helical" evidence="19">
    <location>
        <begin position="29"/>
        <end position="47"/>
    </location>
</feature>
<dbReference type="GO" id="GO:0005524">
    <property type="term" value="F:ATP binding"/>
    <property type="evidence" value="ECO:0007669"/>
    <property type="project" value="UniProtKB-KW"/>
</dbReference>
<dbReference type="AlphaFoldDB" id="A0A498R3T7"/>
<keyword evidence="11" id="KW-0443">Lipid metabolism</keyword>
<dbReference type="GO" id="GO:0008654">
    <property type="term" value="P:phospholipid biosynthetic process"/>
    <property type="evidence" value="ECO:0007669"/>
    <property type="project" value="UniProtKB-KW"/>
</dbReference>
<evidence type="ECO:0000256" key="1">
    <source>
        <dbReference type="ARBA" id="ARBA00004651"/>
    </source>
</evidence>
<evidence type="ECO:0000256" key="6">
    <source>
        <dbReference type="ARBA" id="ARBA00022692"/>
    </source>
</evidence>
<keyword evidence="8 20" id="KW-0418">Kinase</keyword>
<dbReference type="EMBL" id="UPPP01000061">
    <property type="protein sequence ID" value="VBB06081.1"/>
    <property type="molecule type" value="Genomic_DNA"/>
</dbReference>
<evidence type="ECO:0000313" key="21">
    <source>
        <dbReference type="Proteomes" id="UP000277811"/>
    </source>
</evidence>
<proteinExistence type="inferred from homology"/>
<evidence type="ECO:0000256" key="16">
    <source>
        <dbReference type="PIRSR" id="PIRSR600829-2"/>
    </source>
</evidence>
<evidence type="ECO:0000256" key="4">
    <source>
        <dbReference type="ARBA" id="ARBA00022516"/>
    </source>
</evidence>
<evidence type="ECO:0000256" key="5">
    <source>
        <dbReference type="ARBA" id="ARBA00022679"/>
    </source>
</evidence>
<dbReference type="CDD" id="cd14265">
    <property type="entry name" value="UDPK_IM_like"/>
    <property type="match status" value="1"/>
</dbReference>
<keyword evidence="21" id="KW-1185">Reference proteome</keyword>
<protein>
    <submittedName>
        <fullName evidence="20">Prokaryotic diacylglycerol kinase</fullName>
    </submittedName>
</protein>
<dbReference type="GO" id="GO:0046872">
    <property type="term" value="F:metal ion binding"/>
    <property type="evidence" value="ECO:0007669"/>
    <property type="project" value="UniProtKB-KW"/>
</dbReference>
<feature type="transmembrane region" description="Helical" evidence="19">
    <location>
        <begin position="53"/>
        <end position="73"/>
    </location>
</feature>
<evidence type="ECO:0000256" key="7">
    <source>
        <dbReference type="ARBA" id="ARBA00022741"/>
    </source>
</evidence>
<keyword evidence="10 19" id="KW-1133">Transmembrane helix</keyword>
<dbReference type="InterPro" id="IPR000829">
    <property type="entry name" value="DAGK"/>
</dbReference>
<organism evidence="20 21">
    <name type="scientific">Lucifera butyrica</name>
    <dbReference type="NCBI Taxonomy" id="1351585"/>
    <lineage>
        <taxon>Bacteria</taxon>
        <taxon>Bacillati</taxon>
        <taxon>Bacillota</taxon>
        <taxon>Negativicutes</taxon>
        <taxon>Veillonellales</taxon>
        <taxon>Veillonellaceae</taxon>
        <taxon>Lucifera</taxon>
    </lineage>
</organism>
<evidence type="ECO:0000313" key="20">
    <source>
        <dbReference type="EMBL" id="VBB06081.1"/>
    </source>
</evidence>
<feature type="binding site" evidence="16">
    <location>
        <position position="67"/>
    </location>
    <ligand>
        <name>substrate</name>
    </ligand>
</feature>
<keyword evidence="6 19" id="KW-0812">Transmembrane</keyword>
<keyword evidence="18" id="KW-0460">Magnesium</keyword>
<keyword evidence="12 19" id="KW-0472">Membrane</keyword>
<reference evidence="20 21" key="1">
    <citation type="submission" date="2018-06" db="EMBL/GenBank/DDBJ databases">
        <authorList>
            <person name="Strepis N."/>
        </authorList>
    </citation>
    <scope>NUCLEOTIDE SEQUENCE [LARGE SCALE GENOMIC DNA]</scope>
    <source>
        <strain evidence="20">LUCI</strain>
    </source>
</reference>
<accession>A0A498R3T7</accession>
<feature type="binding site" evidence="17">
    <location>
        <begin position="92"/>
        <end position="93"/>
    </location>
    <ligand>
        <name>ATP</name>
        <dbReference type="ChEBI" id="CHEBI:30616"/>
    </ligand>
</feature>
<feature type="transmembrane region" description="Helical" evidence="19">
    <location>
        <begin position="94"/>
        <end position="115"/>
    </location>
</feature>
<evidence type="ECO:0000256" key="18">
    <source>
        <dbReference type="PIRSR" id="PIRSR600829-4"/>
    </source>
</evidence>
<keyword evidence="18" id="KW-0479">Metal-binding</keyword>
<evidence type="ECO:0000256" key="15">
    <source>
        <dbReference type="PIRSR" id="PIRSR600829-1"/>
    </source>
</evidence>
<evidence type="ECO:0000256" key="17">
    <source>
        <dbReference type="PIRSR" id="PIRSR600829-3"/>
    </source>
</evidence>
<dbReference type="Gene3D" id="1.10.287.3610">
    <property type="match status" value="1"/>
</dbReference>
<dbReference type="GO" id="GO:0005886">
    <property type="term" value="C:plasma membrane"/>
    <property type="evidence" value="ECO:0007669"/>
    <property type="project" value="UniProtKB-SubCell"/>
</dbReference>
<keyword evidence="3" id="KW-1003">Cell membrane</keyword>
<evidence type="ECO:0000256" key="9">
    <source>
        <dbReference type="ARBA" id="ARBA00022840"/>
    </source>
</evidence>
<evidence type="ECO:0000256" key="2">
    <source>
        <dbReference type="ARBA" id="ARBA00005967"/>
    </source>
</evidence>
<dbReference type="PANTHER" id="PTHR34299:SF1">
    <property type="entry name" value="DIACYLGLYCEROL KINASE"/>
    <property type="match status" value="1"/>
</dbReference>
<evidence type="ECO:0000256" key="11">
    <source>
        <dbReference type="ARBA" id="ARBA00023098"/>
    </source>
</evidence>
<evidence type="ECO:0000256" key="3">
    <source>
        <dbReference type="ARBA" id="ARBA00022475"/>
    </source>
</evidence>
<keyword evidence="9 17" id="KW-0067">ATP-binding</keyword>
<evidence type="ECO:0000256" key="19">
    <source>
        <dbReference type="SAM" id="Phobius"/>
    </source>
</evidence>
<keyword evidence="5" id="KW-0808">Transferase</keyword>
<evidence type="ECO:0000256" key="13">
    <source>
        <dbReference type="ARBA" id="ARBA00023209"/>
    </source>
</evidence>
<evidence type="ECO:0000256" key="14">
    <source>
        <dbReference type="ARBA" id="ARBA00023264"/>
    </source>
</evidence>
<dbReference type="InterPro" id="IPR036945">
    <property type="entry name" value="DAGK_sf"/>
</dbReference>
<keyword evidence="7 17" id="KW-0547">Nucleotide-binding</keyword>
<dbReference type="Pfam" id="PF01219">
    <property type="entry name" value="DAGK_prokar"/>
    <property type="match status" value="1"/>
</dbReference>
<keyword evidence="13" id="KW-0594">Phospholipid biosynthesis</keyword>
<evidence type="ECO:0000256" key="8">
    <source>
        <dbReference type="ARBA" id="ARBA00022777"/>
    </source>
</evidence>